<proteinExistence type="predicted"/>
<sequence>MPTIDVMMARSVRGGVWGSIARAVQPALEARGVISDAESSFSNFKTAFSSWDNCMAVTQKYLDEPYVPPNQGYRSEPAMSAGAIPPSRPTATKAADPPQYAQFASFDMKKEESEDSLPAMPTWGDAENKKVVLEEEEVELQQLKKPEANGQGQPLMNGMSPAPTPRTNTPNGTGARSPYGPQGNQAAASGYVGPGSRGPGGPPGAGAMANPYGMQQGQGYNQMNNGYAQPPASFHTEQSWGVTGGQDYGQMPGPSPSGYDDYSPPPTQAPGYFDQGSYSEYGGNPSAPVQPGMNQPERRGPPRGAVGAVGGGAVPDRSRGSPAPQQQQHDAAFGGGQLDQPPLTYSPSPMQGAFPPGPDRSFSPAPQRSFSPAPQRTFSPAPPQRGFSPAPPQQPYASGPPQRAFSPAPPQRAFTAGPPQRTFSPAPAPSRQYSADSAPGPGRGPMPPRGPPHGPPRGPPYRQFSADSAPGPQRQFSGGPAGRPLAGGVVGRPPPRRQNTDMDRPPQSPGPQNNAGFDFQSGLSRPSRQNTLDAAGGDQPEQPAAYPGYKPYQPGR</sequence>
<keyword evidence="3" id="KW-1185">Reference proteome</keyword>
<dbReference type="OrthoDB" id="5401332at2759"/>
<feature type="compositionally biased region" description="Pro residues" evidence="1">
    <location>
        <begin position="442"/>
        <end position="459"/>
    </location>
</feature>
<protein>
    <submittedName>
        <fullName evidence="2">Uncharacterized protein</fullName>
    </submittedName>
</protein>
<evidence type="ECO:0000313" key="2">
    <source>
        <dbReference type="EMBL" id="ROV91819.1"/>
    </source>
</evidence>
<comment type="caution">
    <text evidence="2">The sequence shown here is derived from an EMBL/GenBank/DDBJ whole genome shotgun (WGS) entry which is preliminary data.</text>
</comment>
<organism evidence="2 3">
    <name type="scientific">Cytospora chrysosperma</name>
    <name type="common">Cytospora canker fungus</name>
    <name type="synonym">Sphaeria chrysosperma</name>
    <dbReference type="NCBI Taxonomy" id="252740"/>
    <lineage>
        <taxon>Eukaryota</taxon>
        <taxon>Fungi</taxon>
        <taxon>Dikarya</taxon>
        <taxon>Ascomycota</taxon>
        <taxon>Pezizomycotina</taxon>
        <taxon>Sordariomycetes</taxon>
        <taxon>Sordariomycetidae</taxon>
        <taxon>Diaporthales</taxon>
        <taxon>Cytosporaceae</taxon>
        <taxon>Cytospora</taxon>
    </lineage>
</organism>
<dbReference type="AlphaFoldDB" id="A0A423VLD4"/>
<feature type="compositionally biased region" description="Polar residues" evidence="1">
    <location>
        <begin position="364"/>
        <end position="378"/>
    </location>
</feature>
<evidence type="ECO:0000256" key="1">
    <source>
        <dbReference type="SAM" id="MobiDB-lite"/>
    </source>
</evidence>
<evidence type="ECO:0000313" key="3">
    <source>
        <dbReference type="Proteomes" id="UP000284375"/>
    </source>
</evidence>
<reference evidence="2 3" key="1">
    <citation type="submission" date="2015-09" db="EMBL/GenBank/DDBJ databases">
        <title>Host preference determinants of Valsa canker pathogens revealed by comparative genomics.</title>
        <authorList>
            <person name="Yin Z."/>
            <person name="Huang L."/>
        </authorList>
    </citation>
    <scope>NUCLEOTIDE SEQUENCE [LARGE SCALE GENOMIC DNA]</scope>
    <source>
        <strain evidence="2 3">YSFL</strain>
    </source>
</reference>
<feature type="compositionally biased region" description="Low complexity" evidence="1">
    <location>
        <begin position="205"/>
        <end position="227"/>
    </location>
</feature>
<feature type="region of interest" description="Disordered" evidence="1">
    <location>
        <begin position="143"/>
        <end position="556"/>
    </location>
</feature>
<dbReference type="EMBL" id="LJZO01000041">
    <property type="protein sequence ID" value="ROV91819.1"/>
    <property type="molecule type" value="Genomic_DNA"/>
</dbReference>
<dbReference type="STRING" id="252740.A0A423VLD4"/>
<gene>
    <name evidence="2" type="ORF">VSDG_06443</name>
</gene>
<name>A0A423VLD4_CYTCH</name>
<accession>A0A423VLD4</accession>
<dbReference type="Proteomes" id="UP000284375">
    <property type="component" value="Unassembled WGS sequence"/>
</dbReference>
<feature type="compositionally biased region" description="Low complexity" evidence="1">
    <location>
        <begin position="165"/>
        <end position="175"/>
    </location>
</feature>
<feature type="region of interest" description="Disordered" evidence="1">
    <location>
        <begin position="77"/>
        <end position="97"/>
    </location>
</feature>
<feature type="compositionally biased region" description="Polar residues" evidence="1">
    <location>
        <begin position="510"/>
        <end position="532"/>
    </location>
</feature>